<evidence type="ECO:0000313" key="7">
    <source>
        <dbReference type="EMBL" id="MXV15791.1"/>
    </source>
</evidence>
<feature type="transmembrane region" description="Helical" evidence="5">
    <location>
        <begin position="260"/>
        <end position="282"/>
    </location>
</feature>
<evidence type="ECO:0000256" key="1">
    <source>
        <dbReference type="ARBA" id="ARBA00004141"/>
    </source>
</evidence>
<dbReference type="PANTHER" id="PTHR37422:SF13">
    <property type="entry name" value="LIPOPOLYSACCHARIDE BIOSYNTHESIS PROTEIN PA4999-RELATED"/>
    <property type="match status" value="1"/>
</dbReference>
<feature type="transmembrane region" description="Helical" evidence="5">
    <location>
        <begin position="193"/>
        <end position="209"/>
    </location>
</feature>
<keyword evidence="8" id="KW-1185">Reference proteome</keyword>
<keyword evidence="4 5" id="KW-0472">Membrane</keyword>
<feature type="transmembrane region" description="Helical" evidence="5">
    <location>
        <begin position="6"/>
        <end position="23"/>
    </location>
</feature>
<reference evidence="7 8" key="1">
    <citation type="submission" date="2019-11" db="EMBL/GenBank/DDBJ databases">
        <title>Pedobacter sp. HMF7056 Genome sequencing and assembly.</title>
        <authorList>
            <person name="Kang H."/>
            <person name="Kim H."/>
            <person name="Joh K."/>
        </authorList>
    </citation>
    <scope>NUCLEOTIDE SEQUENCE [LARGE SCALE GENOMIC DNA]</scope>
    <source>
        <strain evidence="7 8">HMF7056</strain>
    </source>
</reference>
<feature type="transmembrane region" description="Helical" evidence="5">
    <location>
        <begin position="389"/>
        <end position="410"/>
    </location>
</feature>
<feature type="domain" description="O-antigen ligase-related" evidence="6">
    <location>
        <begin position="223"/>
        <end position="366"/>
    </location>
</feature>
<proteinExistence type="predicted"/>
<evidence type="ECO:0000256" key="4">
    <source>
        <dbReference type="ARBA" id="ARBA00023136"/>
    </source>
</evidence>
<evidence type="ECO:0000313" key="8">
    <source>
        <dbReference type="Proteomes" id="UP000451233"/>
    </source>
</evidence>
<keyword evidence="3 5" id="KW-1133">Transmembrane helix</keyword>
<dbReference type="RefSeq" id="WP_160906764.1">
    <property type="nucleotide sequence ID" value="NZ_WVHS01000002.1"/>
</dbReference>
<dbReference type="PANTHER" id="PTHR37422">
    <property type="entry name" value="TEICHURONIC ACID BIOSYNTHESIS PROTEIN TUAE"/>
    <property type="match status" value="1"/>
</dbReference>
<feature type="transmembrane region" description="Helical" evidence="5">
    <location>
        <begin position="353"/>
        <end position="374"/>
    </location>
</feature>
<feature type="transmembrane region" description="Helical" evidence="5">
    <location>
        <begin position="84"/>
        <end position="102"/>
    </location>
</feature>
<dbReference type="GO" id="GO:0016020">
    <property type="term" value="C:membrane"/>
    <property type="evidence" value="ECO:0007669"/>
    <property type="project" value="UniProtKB-SubCell"/>
</dbReference>
<feature type="transmembrane region" description="Helical" evidence="5">
    <location>
        <begin position="108"/>
        <end position="126"/>
    </location>
</feature>
<name>A0A7K1XXQ8_9SPHI</name>
<dbReference type="Pfam" id="PF04932">
    <property type="entry name" value="Wzy_C"/>
    <property type="match status" value="1"/>
</dbReference>
<keyword evidence="2 5" id="KW-0812">Transmembrane</keyword>
<dbReference type="AlphaFoldDB" id="A0A7K1XXQ8"/>
<sequence>MPDKLIIIMAGIVLILFFLTILYKGSSVRTCLLFILSLLPLMNLKITPEALGGFKTLDVICLYAFIFLFKDFTTINLRSRNNGYFALFMLFGIAVLIGGLMSEFPGKAFLGLFKILPVFVFGRFLVTECLKDRLFINYVIRALKISYLTALGFLILQVIFGLKFTFYPELGPNTVDTVFHIIRYPGVFYDPQAHGQYLAMGSFLFLYVEQPAGRKRVFTSYAIFALAVIAIVLAGSRAAFGGFAAGLLLVIFMAGKQFRILGSAMVVTGLLAYVLVSSYTGVFDRAKNLSDDYLFRQSIWKEAFQIFQKHPYLGIGSGNYQDHVMIHAQGQYLEIEEGKLVYFDQPENGYLKILVELGLAGFSIFLVFMLLPAARGVIYAAAGIFDKRIVFLVASLLSWMVAFNTVYSIYDTRILLMMSSMTALLIAYPKKSLINYEPDH</sequence>
<comment type="caution">
    <text evidence="7">The sequence shown here is derived from an EMBL/GenBank/DDBJ whole genome shotgun (WGS) entry which is preliminary data.</text>
</comment>
<dbReference type="EMBL" id="WVHS01000002">
    <property type="protein sequence ID" value="MXV15791.1"/>
    <property type="molecule type" value="Genomic_DNA"/>
</dbReference>
<dbReference type="InterPro" id="IPR051533">
    <property type="entry name" value="WaaL-like"/>
</dbReference>
<feature type="transmembrane region" description="Helical" evidence="5">
    <location>
        <begin position="147"/>
        <end position="166"/>
    </location>
</feature>
<feature type="transmembrane region" description="Helical" evidence="5">
    <location>
        <begin position="221"/>
        <end position="254"/>
    </location>
</feature>
<protein>
    <recommendedName>
        <fullName evidence="6">O-antigen ligase-related domain-containing protein</fullName>
    </recommendedName>
</protein>
<comment type="subcellular location">
    <subcellularLocation>
        <location evidence="1">Membrane</location>
        <topology evidence="1">Multi-pass membrane protein</topology>
    </subcellularLocation>
</comment>
<dbReference type="InterPro" id="IPR007016">
    <property type="entry name" value="O-antigen_ligase-rel_domated"/>
</dbReference>
<accession>A0A7K1XXQ8</accession>
<evidence type="ECO:0000256" key="3">
    <source>
        <dbReference type="ARBA" id="ARBA00022989"/>
    </source>
</evidence>
<evidence type="ECO:0000256" key="5">
    <source>
        <dbReference type="SAM" id="Phobius"/>
    </source>
</evidence>
<evidence type="ECO:0000256" key="2">
    <source>
        <dbReference type="ARBA" id="ARBA00022692"/>
    </source>
</evidence>
<feature type="transmembrane region" description="Helical" evidence="5">
    <location>
        <begin position="52"/>
        <end position="72"/>
    </location>
</feature>
<organism evidence="7 8">
    <name type="scientific">Hufsiella ginkgonis</name>
    <dbReference type="NCBI Taxonomy" id="2695274"/>
    <lineage>
        <taxon>Bacteria</taxon>
        <taxon>Pseudomonadati</taxon>
        <taxon>Bacteroidota</taxon>
        <taxon>Sphingobacteriia</taxon>
        <taxon>Sphingobacteriales</taxon>
        <taxon>Sphingobacteriaceae</taxon>
        <taxon>Hufsiella</taxon>
    </lineage>
</organism>
<evidence type="ECO:0000259" key="6">
    <source>
        <dbReference type="Pfam" id="PF04932"/>
    </source>
</evidence>
<gene>
    <name evidence="7" type="ORF">GS398_10785</name>
</gene>
<dbReference type="Proteomes" id="UP000451233">
    <property type="component" value="Unassembled WGS sequence"/>
</dbReference>